<feature type="transmembrane region" description="Helical" evidence="5">
    <location>
        <begin position="7"/>
        <end position="25"/>
    </location>
</feature>
<dbReference type="Pfam" id="PF01943">
    <property type="entry name" value="Polysacc_synt"/>
    <property type="match status" value="1"/>
</dbReference>
<organism evidence="6">
    <name type="scientific">Vibrio parahaemolyticus</name>
    <dbReference type="NCBI Taxonomy" id="670"/>
    <lineage>
        <taxon>Bacteria</taxon>
        <taxon>Pseudomonadati</taxon>
        <taxon>Pseudomonadota</taxon>
        <taxon>Gammaproteobacteria</taxon>
        <taxon>Vibrionales</taxon>
        <taxon>Vibrionaceae</taxon>
        <taxon>Vibrio</taxon>
    </lineage>
</organism>
<dbReference type="EMBL" id="MT898336">
    <property type="protein sequence ID" value="QOS26974.1"/>
    <property type="molecule type" value="Genomic_DNA"/>
</dbReference>
<evidence type="ECO:0000256" key="4">
    <source>
        <dbReference type="ARBA" id="ARBA00023136"/>
    </source>
</evidence>
<evidence type="ECO:0000313" key="8">
    <source>
        <dbReference type="EMBL" id="QOS26974.1"/>
    </source>
</evidence>
<dbReference type="GO" id="GO:0016020">
    <property type="term" value="C:membrane"/>
    <property type="evidence" value="ECO:0007669"/>
    <property type="project" value="UniProtKB-SubCell"/>
</dbReference>
<feature type="transmembrane region" description="Helical" evidence="5">
    <location>
        <begin position="156"/>
        <end position="176"/>
    </location>
</feature>
<feature type="transmembrane region" description="Helical" evidence="5">
    <location>
        <begin position="311"/>
        <end position="337"/>
    </location>
</feature>
<evidence type="ECO:0000256" key="1">
    <source>
        <dbReference type="ARBA" id="ARBA00004141"/>
    </source>
</evidence>
<keyword evidence="3 5" id="KW-1133">Transmembrane helix</keyword>
<keyword evidence="2 5" id="KW-0812">Transmembrane</keyword>
<sequence>MLSGSVVSQVIGFFSTIVIVFGFSNKDIANYGLYYSIVSILSMILSLRMENLIYRYSEKDESSNYASSVIIFSLLNALFIFCLLIVFGFISSSSLNFSYWLLVFWGGFSYSLYNVLINFLVRNNEENLIVILKIGRVIVELILVVIFTVIDNPIKYIMFSMSCGYFVSSLVCFIICDKYNFPSLNIILFYFKEWREVYIHSKFDFPASLCNAAVLHYPQLLLSLSGNVLLASLYFQITRFVGTPTLIVSQSIGLALKQHAQKEFDLYNKCENSIKTYSKYLYGKLLPLVFFGSSLITLTLLYIKFDYSLQNIFISFSLVLVFIIRFIFNVLSPVVYIYGLYKDNLKYQLFLLVSSCISLIFYSSSIYLILTYSLFVSLVYISYINFISGYSMETVNG</sequence>
<protein>
    <recommendedName>
        <fullName evidence="9">Polysaccharide biosynthesis protein</fullName>
    </recommendedName>
</protein>
<dbReference type="EMBL" id="MT898296">
    <property type="protein sequence ID" value="QOS25494.1"/>
    <property type="molecule type" value="Genomic_DNA"/>
</dbReference>
<accession>A0A7M1VNA8</accession>
<reference evidence="6" key="1">
    <citation type="submission" date="2020-08" db="EMBL/GenBank/DDBJ databases">
        <title>Genetic structure, function and evolution of capsule biosynthesis loci in Vibrio parahaemolyticus.</title>
        <authorList>
            <person name="Li L."/>
            <person name="Bian S."/>
        </authorList>
    </citation>
    <scope>NUCLEOTIDE SEQUENCE</scope>
    <source>
        <strain evidence="7">VP50</strain>
        <strain evidence="6">VP61</strain>
        <strain evidence="8">VP66</strain>
    </source>
</reference>
<feature type="transmembrane region" description="Helical" evidence="5">
    <location>
        <begin position="128"/>
        <end position="150"/>
    </location>
</feature>
<evidence type="ECO:0000313" key="6">
    <source>
        <dbReference type="EMBL" id="QOS16713.1"/>
    </source>
</evidence>
<name>A0A7M1VNA8_VIBPH</name>
<gene>
    <name evidence="7" type="ORF">VP50_00032</name>
    <name evidence="6" type="ORF">VP61_00032</name>
    <name evidence="8" type="ORF">VP66_00032</name>
</gene>
<proteinExistence type="predicted"/>
<dbReference type="EMBL" id="MT898058">
    <property type="protein sequence ID" value="QOS16713.1"/>
    <property type="molecule type" value="Genomic_DNA"/>
</dbReference>
<feature type="transmembrane region" description="Helical" evidence="5">
    <location>
        <begin position="69"/>
        <end position="91"/>
    </location>
</feature>
<feature type="transmembrane region" description="Helical" evidence="5">
    <location>
        <begin position="97"/>
        <end position="121"/>
    </location>
</feature>
<comment type="subcellular location">
    <subcellularLocation>
        <location evidence="1">Membrane</location>
        <topology evidence="1">Multi-pass membrane protein</topology>
    </subcellularLocation>
</comment>
<evidence type="ECO:0000256" key="2">
    <source>
        <dbReference type="ARBA" id="ARBA00022692"/>
    </source>
</evidence>
<feature type="transmembrane region" description="Helical" evidence="5">
    <location>
        <begin position="349"/>
        <end position="368"/>
    </location>
</feature>
<feature type="transmembrane region" description="Helical" evidence="5">
    <location>
        <begin position="31"/>
        <end position="48"/>
    </location>
</feature>
<feature type="transmembrane region" description="Helical" evidence="5">
    <location>
        <begin position="285"/>
        <end position="305"/>
    </location>
</feature>
<evidence type="ECO:0000256" key="3">
    <source>
        <dbReference type="ARBA" id="ARBA00022989"/>
    </source>
</evidence>
<feature type="transmembrane region" description="Helical" evidence="5">
    <location>
        <begin position="374"/>
        <end position="392"/>
    </location>
</feature>
<evidence type="ECO:0000256" key="5">
    <source>
        <dbReference type="SAM" id="Phobius"/>
    </source>
</evidence>
<evidence type="ECO:0000313" key="7">
    <source>
        <dbReference type="EMBL" id="QOS25494.1"/>
    </source>
</evidence>
<evidence type="ECO:0008006" key="9">
    <source>
        <dbReference type="Google" id="ProtNLM"/>
    </source>
</evidence>
<keyword evidence="4 5" id="KW-0472">Membrane</keyword>
<dbReference type="AlphaFoldDB" id="A0A7M1VNA8"/>
<dbReference type="InterPro" id="IPR002797">
    <property type="entry name" value="Polysacc_synth"/>
</dbReference>